<dbReference type="Proteomes" id="UP000001514">
    <property type="component" value="Unassembled WGS sequence"/>
</dbReference>
<name>D8R547_SELML</name>
<dbReference type="PANTHER" id="PTHR16216:SF2">
    <property type="entry name" value="DYNEIN AXONEMAL ASSEMBLY FACTOR 5"/>
    <property type="match status" value="1"/>
</dbReference>
<reference evidence="2 3" key="1">
    <citation type="journal article" date="2011" name="Science">
        <title>The Selaginella genome identifies genetic changes associated with the evolution of vascular plants.</title>
        <authorList>
            <person name="Banks J.A."/>
            <person name="Nishiyama T."/>
            <person name="Hasebe M."/>
            <person name="Bowman J.L."/>
            <person name="Gribskov M."/>
            <person name="dePamphilis C."/>
            <person name="Albert V.A."/>
            <person name="Aono N."/>
            <person name="Aoyama T."/>
            <person name="Ambrose B.A."/>
            <person name="Ashton N.W."/>
            <person name="Axtell M.J."/>
            <person name="Barker E."/>
            <person name="Barker M.S."/>
            <person name="Bennetzen J.L."/>
            <person name="Bonawitz N.D."/>
            <person name="Chapple C."/>
            <person name="Cheng C."/>
            <person name="Correa L.G."/>
            <person name="Dacre M."/>
            <person name="DeBarry J."/>
            <person name="Dreyer I."/>
            <person name="Elias M."/>
            <person name="Engstrom E.M."/>
            <person name="Estelle M."/>
            <person name="Feng L."/>
            <person name="Finet C."/>
            <person name="Floyd S.K."/>
            <person name="Frommer W.B."/>
            <person name="Fujita T."/>
            <person name="Gramzow L."/>
            <person name="Gutensohn M."/>
            <person name="Harholt J."/>
            <person name="Hattori M."/>
            <person name="Heyl A."/>
            <person name="Hirai T."/>
            <person name="Hiwatashi Y."/>
            <person name="Ishikawa M."/>
            <person name="Iwata M."/>
            <person name="Karol K.G."/>
            <person name="Koehler B."/>
            <person name="Kolukisaoglu U."/>
            <person name="Kubo M."/>
            <person name="Kurata T."/>
            <person name="Lalonde S."/>
            <person name="Li K."/>
            <person name="Li Y."/>
            <person name="Litt A."/>
            <person name="Lyons E."/>
            <person name="Manning G."/>
            <person name="Maruyama T."/>
            <person name="Michael T.P."/>
            <person name="Mikami K."/>
            <person name="Miyazaki S."/>
            <person name="Morinaga S."/>
            <person name="Murata T."/>
            <person name="Mueller-Roeber B."/>
            <person name="Nelson D.R."/>
            <person name="Obara M."/>
            <person name="Oguri Y."/>
            <person name="Olmstead R.G."/>
            <person name="Onodera N."/>
            <person name="Petersen B.L."/>
            <person name="Pils B."/>
            <person name="Prigge M."/>
            <person name="Rensing S.A."/>
            <person name="Riano-Pachon D.M."/>
            <person name="Roberts A.W."/>
            <person name="Sato Y."/>
            <person name="Scheller H.V."/>
            <person name="Schulz B."/>
            <person name="Schulz C."/>
            <person name="Shakirov E.V."/>
            <person name="Shibagaki N."/>
            <person name="Shinohara N."/>
            <person name="Shippen D.E."/>
            <person name="Soerensen I."/>
            <person name="Sotooka R."/>
            <person name="Sugimoto N."/>
            <person name="Sugita M."/>
            <person name="Sumikawa N."/>
            <person name="Tanurdzic M."/>
            <person name="Theissen G."/>
            <person name="Ulvskov P."/>
            <person name="Wakazuki S."/>
            <person name="Weng J.K."/>
            <person name="Willats W.W."/>
            <person name="Wipf D."/>
            <person name="Wolf P.G."/>
            <person name="Yang L."/>
            <person name="Zimmer A.D."/>
            <person name="Zhu Q."/>
            <person name="Mitros T."/>
            <person name="Hellsten U."/>
            <person name="Loque D."/>
            <person name="Otillar R."/>
            <person name="Salamov A."/>
            <person name="Schmutz J."/>
            <person name="Shapiro H."/>
            <person name="Lindquist E."/>
            <person name="Lucas S."/>
            <person name="Rokhsar D."/>
            <person name="Grigoriev I.V."/>
        </authorList>
    </citation>
    <scope>NUCLEOTIDE SEQUENCE [LARGE SCALE GENOMIC DNA]</scope>
</reference>
<accession>D8R547</accession>
<evidence type="ECO:0000313" key="3">
    <source>
        <dbReference type="Proteomes" id="UP000001514"/>
    </source>
</evidence>
<dbReference type="InterPro" id="IPR052623">
    <property type="entry name" value="DAAF5"/>
</dbReference>
<dbReference type="KEGG" id="smo:SELMODRAFT_407899"/>
<dbReference type="PANTHER" id="PTHR16216">
    <property type="entry name" value="DYNEIN ASSEMBLY FACTOR 5, AXONEMAL"/>
    <property type="match status" value="1"/>
</dbReference>
<proteinExistence type="predicted"/>
<sequence>MKKEILGKAEKTAAPLTSPSIAKCLRYFALRNAAPSNAIDQAISATAFVQTIQRDLKYLSDPDRNTRRKALERVDKLIGPSLVLQPCSRLFVLKLVPSRPRRELSSRDVEQTTFVIVPAIAERLSLCLDLENFVTGQLPVLEHSEEIRLSLINLLSAIICQCSVESVPEFSEHIARVICVTLLDSFHETKKASCVLLS</sequence>
<evidence type="ECO:0000259" key="1">
    <source>
        <dbReference type="Pfam" id="PF25757"/>
    </source>
</evidence>
<dbReference type="Pfam" id="PF25757">
    <property type="entry name" value="TPR_DNAAF5"/>
    <property type="match status" value="1"/>
</dbReference>
<protein>
    <recommendedName>
        <fullName evidence="1">Dynein axonemal assembly factor 5 TPR repeats domain-containing protein</fullName>
    </recommendedName>
</protein>
<evidence type="ECO:0000313" key="2">
    <source>
        <dbReference type="EMBL" id="EFJ32424.1"/>
    </source>
</evidence>
<keyword evidence="3" id="KW-1185">Reference proteome</keyword>
<dbReference type="InterPro" id="IPR057978">
    <property type="entry name" value="TPR_DAAF5"/>
</dbReference>
<dbReference type="EMBL" id="GL377572">
    <property type="protein sequence ID" value="EFJ32424.1"/>
    <property type="molecule type" value="Genomic_DNA"/>
</dbReference>
<dbReference type="HOGENOM" id="CLU_1380181_0_0_1"/>
<dbReference type="STRING" id="88036.D8R547"/>
<feature type="domain" description="Dynein axonemal assembly factor 5 TPR repeats" evidence="1">
    <location>
        <begin position="59"/>
        <end position="196"/>
    </location>
</feature>
<dbReference type="Gramene" id="EFJ32424">
    <property type="protein sequence ID" value="EFJ32424"/>
    <property type="gene ID" value="SELMODRAFT_407899"/>
</dbReference>
<gene>
    <name evidence="2" type="ORF">SELMODRAFT_407899</name>
</gene>
<dbReference type="InParanoid" id="D8R547"/>
<organism evidence="3">
    <name type="scientific">Selaginella moellendorffii</name>
    <name type="common">Spikemoss</name>
    <dbReference type="NCBI Taxonomy" id="88036"/>
    <lineage>
        <taxon>Eukaryota</taxon>
        <taxon>Viridiplantae</taxon>
        <taxon>Streptophyta</taxon>
        <taxon>Embryophyta</taxon>
        <taxon>Tracheophyta</taxon>
        <taxon>Lycopodiopsida</taxon>
        <taxon>Selaginellales</taxon>
        <taxon>Selaginellaceae</taxon>
        <taxon>Selaginella</taxon>
    </lineage>
</organism>
<dbReference type="AlphaFoldDB" id="D8R547"/>